<comment type="similarity">
    <text evidence="3">Belongs to the PIGS family.</text>
</comment>
<comment type="caution">
    <text evidence="11">The sequence shown here is derived from an EMBL/GenBank/DDBJ whole genome shotgun (WGS) entry which is preliminary data.</text>
</comment>
<comment type="subcellular location">
    <subcellularLocation>
        <location evidence="1">Endoplasmic reticulum membrane</location>
        <topology evidence="1">Multi-pass membrane protein</topology>
    </subcellularLocation>
</comment>
<evidence type="ECO:0008006" key="13">
    <source>
        <dbReference type="Google" id="ProtNLM"/>
    </source>
</evidence>
<dbReference type="GO" id="GO:0016255">
    <property type="term" value="P:attachment of GPI anchor to protein"/>
    <property type="evidence" value="ECO:0007669"/>
    <property type="project" value="InterPro"/>
</dbReference>
<keyword evidence="6" id="KW-0256">Endoplasmic reticulum</keyword>
<dbReference type="EMBL" id="JNBR01002420">
    <property type="protein sequence ID" value="OQR82773.1"/>
    <property type="molecule type" value="Genomic_DNA"/>
</dbReference>
<name>A0A1V9YAK7_ACHHY</name>
<protein>
    <recommendedName>
        <fullName evidence="13">GPI transamidase component PIG-S</fullName>
    </recommendedName>
</protein>
<dbReference type="Proteomes" id="UP000243579">
    <property type="component" value="Unassembled WGS sequence"/>
</dbReference>
<evidence type="ECO:0000256" key="10">
    <source>
        <dbReference type="SAM" id="Phobius"/>
    </source>
</evidence>
<dbReference type="STRING" id="1202772.A0A1V9YAK7"/>
<dbReference type="Pfam" id="PF10510">
    <property type="entry name" value="PIG-S"/>
    <property type="match status" value="1"/>
</dbReference>
<dbReference type="GO" id="GO:0042765">
    <property type="term" value="C:GPI-anchor transamidase complex"/>
    <property type="evidence" value="ECO:0007669"/>
    <property type="project" value="InterPro"/>
</dbReference>
<sequence length="489" mass="53286">MAGTRLLLLLSMIAPILFLIAPMAYHYTLVPRAPLPLDAIAELDIAALQGALQAKLERSHTLTLWAPTKPTFALHPSVNIHEAPISLPSATDLDEHLHALVQQAGLGDSFVIFLLCTTDAAAPVVLGAYRHGWTNACQLPVSVQSDVLSVAFPPSSEITPSIRLALKYRWSFSLLNEFPDGNSAAWESHMGNMAMAYVEPLVAKLSALAAFTLESQTLHYASLATAYNYDPATKTHYVTPHDLQQFKSVNDFASVPILHDREQLVHFMAALPSPAHAPLEIRAGKSGVHHSFMIPGYGGVTVLNPRATPRDEVQRAMQVAVAQLRRGLGLPAATGSVQTLAASAVGLADWELDILVRFWLEKHWHTSLTMLTSIAALVEAMPQMTVLPRIQGQVHRALAVVDEMARMLAAPEPWSAATCVARLADVRAAVEAIEGASYDSTMVAQLYFPEEHIYAVYLPLLLPLVLPFGFGLVREVKRLRKKRLAKPTS</sequence>
<organism evidence="11 12">
    <name type="scientific">Achlya hypogyna</name>
    <name type="common">Oomycete</name>
    <name type="synonym">Protoachlya hypogyna</name>
    <dbReference type="NCBI Taxonomy" id="1202772"/>
    <lineage>
        <taxon>Eukaryota</taxon>
        <taxon>Sar</taxon>
        <taxon>Stramenopiles</taxon>
        <taxon>Oomycota</taxon>
        <taxon>Saprolegniomycetes</taxon>
        <taxon>Saprolegniales</taxon>
        <taxon>Achlyaceae</taxon>
        <taxon>Achlya</taxon>
    </lineage>
</organism>
<dbReference type="OrthoDB" id="28748at2759"/>
<evidence type="ECO:0000256" key="3">
    <source>
        <dbReference type="ARBA" id="ARBA00005316"/>
    </source>
</evidence>
<evidence type="ECO:0000313" key="11">
    <source>
        <dbReference type="EMBL" id="OQR82773.1"/>
    </source>
</evidence>
<dbReference type="InterPro" id="IPR019540">
    <property type="entry name" value="PtdIno-glycan_biosynth_class_S"/>
</dbReference>
<evidence type="ECO:0000256" key="9">
    <source>
        <dbReference type="ARBA" id="ARBA00023180"/>
    </source>
</evidence>
<evidence type="ECO:0000256" key="2">
    <source>
        <dbReference type="ARBA" id="ARBA00004687"/>
    </source>
</evidence>
<evidence type="ECO:0000256" key="6">
    <source>
        <dbReference type="ARBA" id="ARBA00022824"/>
    </source>
</evidence>
<comment type="pathway">
    <text evidence="2">Glycolipid biosynthesis; glycosylphosphatidylinositol-anchor biosynthesis.</text>
</comment>
<dbReference type="PANTHER" id="PTHR21072">
    <property type="entry name" value="GPI TRANSAMIDASE COMPONENT PIG-S"/>
    <property type="match status" value="1"/>
</dbReference>
<keyword evidence="4" id="KW-0337">GPI-anchor biosynthesis</keyword>
<dbReference type="PANTHER" id="PTHR21072:SF13">
    <property type="entry name" value="GPI TRANSAMIDASE COMPONENT PIG-S"/>
    <property type="match status" value="1"/>
</dbReference>
<feature type="transmembrane region" description="Helical" evidence="10">
    <location>
        <begin position="7"/>
        <end position="27"/>
    </location>
</feature>
<reference evidence="11 12" key="1">
    <citation type="journal article" date="2014" name="Genome Biol. Evol.">
        <title>The secreted proteins of Achlya hypogyna and Thraustotheca clavata identify the ancestral oomycete secretome and reveal gene acquisitions by horizontal gene transfer.</title>
        <authorList>
            <person name="Misner I."/>
            <person name="Blouin N."/>
            <person name="Leonard G."/>
            <person name="Richards T.A."/>
            <person name="Lane C.E."/>
        </authorList>
    </citation>
    <scope>NUCLEOTIDE SEQUENCE [LARGE SCALE GENOMIC DNA]</scope>
    <source>
        <strain evidence="11 12">ATCC 48635</strain>
    </source>
</reference>
<evidence type="ECO:0000313" key="12">
    <source>
        <dbReference type="Proteomes" id="UP000243579"/>
    </source>
</evidence>
<keyword evidence="12" id="KW-1185">Reference proteome</keyword>
<dbReference type="GO" id="GO:0006506">
    <property type="term" value="P:GPI anchor biosynthetic process"/>
    <property type="evidence" value="ECO:0007669"/>
    <property type="project" value="UniProtKB-UniPathway"/>
</dbReference>
<keyword evidence="8 10" id="KW-0472">Membrane</keyword>
<keyword evidence="7 10" id="KW-1133">Transmembrane helix</keyword>
<keyword evidence="9" id="KW-0325">Glycoprotein</keyword>
<evidence type="ECO:0000256" key="7">
    <source>
        <dbReference type="ARBA" id="ARBA00022989"/>
    </source>
</evidence>
<evidence type="ECO:0000256" key="5">
    <source>
        <dbReference type="ARBA" id="ARBA00022692"/>
    </source>
</evidence>
<evidence type="ECO:0000256" key="8">
    <source>
        <dbReference type="ARBA" id="ARBA00023136"/>
    </source>
</evidence>
<feature type="transmembrane region" description="Helical" evidence="10">
    <location>
        <begin position="454"/>
        <end position="473"/>
    </location>
</feature>
<keyword evidence="5 10" id="KW-0812">Transmembrane</keyword>
<accession>A0A1V9YAK7</accession>
<evidence type="ECO:0000256" key="1">
    <source>
        <dbReference type="ARBA" id="ARBA00004477"/>
    </source>
</evidence>
<dbReference type="UniPathway" id="UPA00196"/>
<gene>
    <name evidence="11" type="ORF">ACHHYP_15590</name>
</gene>
<evidence type="ECO:0000256" key="4">
    <source>
        <dbReference type="ARBA" id="ARBA00022502"/>
    </source>
</evidence>
<proteinExistence type="inferred from homology"/>
<dbReference type="AlphaFoldDB" id="A0A1V9YAK7"/>